<keyword evidence="2" id="KW-1185">Reference proteome</keyword>
<dbReference type="Proteomes" id="UP000319557">
    <property type="component" value="Chromosome"/>
</dbReference>
<organism evidence="1 2">
    <name type="scientific">Rosistilla ulvae</name>
    <dbReference type="NCBI Taxonomy" id="1930277"/>
    <lineage>
        <taxon>Bacteria</taxon>
        <taxon>Pseudomonadati</taxon>
        <taxon>Planctomycetota</taxon>
        <taxon>Planctomycetia</taxon>
        <taxon>Pirellulales</taxon>
        <taxon>Pirellulaceae</taxon>
        <taxon>Rosistilla</taxon>
    </lineage>
</organism>
<name>A0A517M4I8_9BACT</name>
<reference evidence="1 2" key="1">
    <citation type="submission" date="2019-02" db="EMBL/GenBank/DDBJ databases">
        <title>Deep-cultivation of Planctomycetes and their phenomic and genomic characterization uncovers novel biology.</title>
        <authorList>
            <person name="Wiegand S."/>
            <person name="Jogler M."/>
            <person name="Boedeker C."/>
            <person name="Pinto D."/>
            <person name="Vollmers J."/>
            <person name="Rivas-Marin E."/>
            <person name="Kohn T."/>
            <person name="Peeters S.H."/>
            <person name="Heuer A."/>
            <person name="Rast P."/>
            <person name="Oberbeckmann S."/>
            <person name="Bunk B."/>
            <person name="Jeske O."/>
            <person name="Meyerdierks A."/>
            <person name="Storesund J.E."/>
            <person name="Kallscheuer N."/>
            <person name="Luecker S."/>
            <person name="Lage O.M."/>
            <person name="Pohl T."/>
            <person name="Merkel B.J."/>
            <person name="Hornburger P."/>
            <person name="Mueller R.-W."/>
            <person name="Bruemmer F."/>
            <person name="Labrenz M."/>
            <person name="Spormann A.M."/>
            <person name="Op den Camp H."/>
            <person name="Overmann J."/>
            <person name="Amann R."/>
            <person name="Jetten M.S.M."/>
            <person name="Mascher T."/>
            <person name="Medema M.H."/>
            <person name="Devos D.P."/>
            <person name="Kaster A.-K."/>
            <person name="Ovreas L."/>
            <person name="Rohde M."/>
            <person name="Galperin M.Y."/>
            <person name="Jogler C."/>
        </authorList>
    </citation>
    <scope>NUCLEOTIDE SEQUENCE [LARGE SCALE GENOMIC DNA]</scope>
    <source>
        <strain evidence="1 2">EC9</strain>
    </source>
</reference>
<evidence type="ECO:0000313" key="2">
    <source>
        <dbReference type="Proteomes" id="UP000319557"/>
    </source>
</evidence>
<protein>
    <submittedName>
        <fullName evidence="1">Uncharacterized protein</fullName>
    </submittedName>
</protein>
<dbReference type="AlphaFoldDB" id="A0A517M4I8"/>
<dbReference type="KEGG" id="ruv:EC9_39900"/>
<dbReference type="EMBL" id="CP036261">
    <property type="protein sequence ID" value="QDS89790.1"/>
    <property type="molecule type" value="Genomic_DNA"/>
</dbReference>
<dbReference type="RefSeq" id="WP_145347718.1">
    <property type="nucleotide sequence ID" value="NZ_CP036261.1"/>
</dbReference>
<evidence type="ECO:0000313" key="1">
    <source>
        <dbReference type="EMBL" id="QDS89790.1"/>
    </source>
</evidence>
<sequence length="110" mass="12469">MQCHELAERLIKLQPQLTPHEVARLSLLILNDVTEPSELADDQALLRHWNSACFRLQAASDQHAAMSDELDDLAGDGPIKFEPEQIWTLLRAIKVQSQLLDLYIEEPSLV</sequence>
<gene>
    <name evidence="1" type="ORF">EC9_39900</name>
</gene>
<dbReference type="OrthoDB" id="282455at2"/>
<proteinExistence type="predicted"/>
<accession>A0A517M4I8</accession>